<dbReference type="Proteomes" id="UP001204798">
    <property type="component" value="Unassembled WGS sequence"/>
</dbReference>
<evidence type="ECO:0000313" key="8">
    <source>
        <dbReference type="EMBL" id="MCS3919198.1"/>
    </source>
</evidence>
<dbReference type="Gene3D" id="3.30.230.10">
    <property type="match status" value="1"/>
</dbReference>
<comment type="subunit">
    <text evidence="6">Consists of a catalytic RNA component (M1 or rnpB) and a protein subunit.</text>
</comment>
<sequence>MAIDRLIPSFPPGPKGANRFPKSERLRRQKDIEACLREGKRYRHPLMTLYVRWKEGGGRRIAFSVGRKVAKKATLRNRIKRWFREAYRTKRWAMREGVDLFVIAQPACAAANFQLVDAALTELLLKAKVLQLPDWFGEKGQTENPKTDKGNR</sequence>
<evidence type="ECO:0000256" key="7">
    <source>
        <dbReference type="NCBIfam" id="TIGR00188"/>
    </source>
</evidence>
<protein>
    <recommendedName>
        <fullName evidence="6 7">Ribonuclease P protein component</fullName>
        <shortName evidence="6">RNase P protein</shortName>
        <shortName evidence="6">RNaseP protein</shortName>
        <ecNumber evidence="6 7">3.1.26.5</ecNumber>
    </recommendedName>
    <alternativeName>
        <fullName evidence="6">Protein C5</fullName>
    </alternativeName>
</protein>
<dbReference type="EMBL" id="JANUCP010000002">
    <property type="protein sequence ID" value="MCS3919198.1"/>
    <property type="molecule type" value="Genomic_DNA"/>
</dbReference>
<dbReference type="HAMAP" id="MF_00227">
    <property type="entry name" value="RNase_P"/>
    <property type="match status" value="1"/>
</dbReference>
<dbReference type="InterPro" id="IPR014721">
    <property type="entry name" value="Ribsml_uS5_D2-typ_fold_subgr"/>
</dbReference>
<evidence type="ECO:0000256" key="1">
    <source>
        <dbReference type="ARBA" id="ARBA00022694"/>
    </source>
</evidence>
<keyword evidence="3 6" id="KW-0255">Endonuclease</keyword>
<keyword evidence="2 6" id="KW-0540">Nuclease</keyword>
<reference evidence="8 9" key="1">
    <citation type="submission" date="2022-08" db="EMBL/GenBank/DDBJ databases">
        <title>Bacterial and archaeal communities from various locations to study Microbial Dark Matter (Phase II).</title>
        <authorList>
            <person name="Stepanauskas R."/>
        </authorList>
    </citation>
    <scope>NUCLEOTIDE SEQUENCE [LARGE SCALE GENOMIC DNA]</scope>
    <source>
        <strain evidence="8 9">PD1</strain>
    </source>
</reference>
<comment type="similarity">
    <text evidence="6">Belongs to the RnpA family.</text>
</comment>
<name>A0ABT2EQJ7_9BACT</name>
<comment type="catalytic activity">
    <reaction evidence="6">
        <text>Endonucleolytic cleavage of RNA, removing 5'-extranucleotides from tRNA precursor.</text>
        <dbReference type="EC" id="3.1.26.5"/>
    </reaction>
</comment>
<keyword evidence="4 6" id="KW-0378">Hydrolase</keyword>
<dbReference type="Pfam" id="PF00825">
    <property type="entry name" value="Ribonuclease_P"/>
    <property type="match status" value="1"/>
</dbReference>
<evidence type="ECO:0000256" key="6">
    <source>
        <dbReference type="HAMAP-Rule" id="MF_00227"/>
    </source>
</evidence>
<dbReference type="NCBIfam" id="TIGR00188">
    <property type="entry name" value="rnpA"/>
    <property type="match status" value="1"/>
</dbReference>
<dbReference type="GO" id="GO:0004526">
    <property type="term" value="F:ribonuclease P activity"/>
    <property type="evidence" value="ECO:0007669"/>
    <property type="project" value="UniProtKB-EC"/>
</dbReference>
<evidence type="ECO:0000256" key="3">
    <source>
        <dbReference type="ARBA" id="ARBA00022759"/>
    </source>
</evidence>
<gene>
    <name evidence="6" type="primary">rnpA</name>
    <name evidence="8" type="ORF">M2350_001598</name>
</gene>
<evidence type="ECO:0000256" key="4">
    <source>
        <dbReference type="ARBA" id="ARBA00022801"/>
    </source>
</evidence>
<dbReference type="SUPFAM" id="SSF54211">
    <property type="entry name" value="Ribosomal protein S5 domain 2-like"/>
    <property type="match status" value="1"/>
</dbReference>
<evidence type="ECO:0000256" key="5">
    <source>
        <dbReference type="ARBA" id="ARBA00022884"/>
    </source>
</evidence>
<evidence type="ECO:0000313" key="9">
    <source>
        <dbReference type="Proteomes" id="UP001204798"/>
    </source>
</evidence>
<organism evidence="8 9">
    <name type="scientific">Candidatus Fervidibacter sacchari</name>
    <dbReference type="NCBI Taxonomy" id="1448929"/>
    <lineage>
        <taxon>Bacteria</taxon>
        <taxon>Candidatus Fervidibacterota</taxon>
        <taxon>Candidatus Fervidibacter</taxon>
    </lineage>
</organism>
<keyword evidence="1 6" id="KW-0819">tRNA processing</keyword>
<dbReference type="RefSeq" id="WP_259095400.1">
    <property type="nucleotide sequence ID" value="NZ_CP130454.1"/>
</dbReference>
<accession>A0ABT2EQJ7</accession>
<dbReference type="InterPro" id="IPR000100">
    <property type="entry name" value="RNase_P"/>
</dbReference>
<dbReference type="EC" id="3.1.26.5" evidence="6 7"/>
<dbReference type="PANTHER" id="PTHR33992:SF1">
    <property type="entry name" value="RIBONUCLEASE P PROTEIN COMPONENT"/>
    <property type="match status" value="1"/>
</dbReference>
<evidence type="ECO:0000256" key="2">
    <source>
        <dbReference type="ARBA" id="ARBA00022722"/>
    </source>
</evidence>
<comment type="caution">
    <text evidence="8">The sequence shown here is derived from an EMBL/GenBank/DDBJ whole genome shotgun (WGS) entry which is preliminary data.</text>
</comment>
<keyword evidence="9" id="KW-1185">Reference proteome</keyword>
<dbReference type="PANTHER" id="PTHR33992">
    <property type="entry name" value="RIBONUCLEASE P PROTEIN COMPONENT"/>
    <property type="match status" value="1"/>
</dbReference>
<dbReference type="InterPro" id="IPR020568">
    <property type="entry name" value="Ribosomal_Su5_D2-typ_SF"/>
</dbReference>
<comment type="function">
    <text evidence="6">RNaseP catalyzes the removal of the 5'-leader sequence from pre-tRNA to produce the mature 5'-terminus. It can also cleave other RNA substrates such as 4.5S RNA. The protein component plays an auxiliary but essential role in vivo by binding to the 5'-leader sequence and broadening the substrate specificity of the ribozyme.</text>
</comment>
<proteinExistence type="inferred from homology"/>
<keyword evidence="5 6" id="KW-0694">RNA-binding</keyword>